<evidence type="ECO:0000256" key="2">
    <source>
        <dbReference type="ARBA" id="ARBA00022801"/>
    </source>
</evidence>
<keyword evidence="4" id="KW-1185">Reference proteome</keyword>
<keyword evidence="2" id="KW-0378">Hydrolase</keyword>
<sequence length="221" mass="25240">MEKQTIYLAGDSTMADYQPHSYPMQGWGNKLHLFIPDSVRIVNKAVCGRSSKSFIEEGRLEEILQMIKPGDYLFIQFGHNDSKEDAERHTSPWSTYHRYLRQYIDGARVKGAHPVLISPLCRRHFDVDGLLINTHGDFPRSMEALAVQEKVHFIDLCGRSAVAFKEMGDAKSREWLTWLRPDEHPNYPEGIEDNTHLNEQGAEAVARMVADAILKLNLNFG</sequence>
<organism evidence="3 4">
    <name type="scientific">Paenibacillus prosopidis</name>
    <dbReference type="NCBI Taxonomy" id="630520"/>
    <lineage>
        <taxon>Bacteria</taxon>
        <taxon>Bacillati</taxon>
        <taxon>Bacillota</taxon>
        <taxon>Bacilli</taxon>
        <taxon>Bacillales</taxon>
        <taxon>Paenibacillaceae</taxon>
        <taxon>Paenibacillus</taxon>
    </lineage>
</organism>
<dbReference type="InterPro" id="IPR037459">
    <property type="entry name" value="RhgT-like"/>
</dbReference>
<dbReference type="GO" id="GO:0016788">
    <property type="term" value="F:hydrolase activity, acting on ester bonds"/>
    <property type="evidence" value="ECO:0007669"/>
    <property type="project" value="InterPro"/>
</dbReference>
<gene>
    <name evidence="3" type="ORF">DFP97_10962</name>
</gene>
<comment type="caution">
    <text evidence="3">The sequence shown here is derived from an EMBL/GenBank/DDBJ whole genome shotgun (WGS) entry which is preliminary data.</text>
</comment>
<evidence type="ECO:0000313" key="3">
    <source>
        <dbReference type="EMBL" id="RCW46420.1"/>
    </source>
</evidence>
<dbReference type="OrthoDB" id="9807041at2"/>
<reference evidence="3 4" key="1">
    <citation type="submission" date="2018-07" db="EMBL/GenBank/DDBJ databases">
        <title>Genomic Encyclopedia of Type Strains, Phase III (KMG-III): the genomes of soil and plant-associated and newly described type strains.</title>
        <authorList>
            <person name="Whitman W."/>
        </authorList>
    </citation>
    <scope>NUCLEOTIDE SEQUENCE [LARGE SCALE GENOMIC DNA]</scope>
    <source>
        <strain evidence="3 4">CECT 7506</strain>
    </source>
</reference>
<dbReference type="AlphaFoldDB" id="A0A368VWZ0"/>
<dbReference type="Pfam" id="PF00657">
    <property type="entry name" value="Lipase_GDSL"/>
    <property type="match status" value="1"/>
</dbReference>
<dbReference type="PANTHER" id="PTHR43695">
    <property type="entry name" value="PUTATIVE (AFU_ORTHOLOGUE AFUA_2G17250)-RELATED"/>
    <property type="match status" value="1"/>
</dbReference>
<dbReference type="RefSeq" id="WP_114381076.1">
    <property type="nucleotide sequence ID" value="NZ_QPJD01000009.1"/>
</dbReference>
<dbReference type="Proteomes" id="UP000252415">
    <property type="component" value="Unassembled WGS sequence"/>
</dbReference>
<dbReference type="EMBL" id="QPJD01000009">
    <property type="protein sequence ID" value="RCW46420.1"/>
    <property type="molecule type" value="Genomic_DNA"/>
</dbReference>
<proteinExistence type="inferred from homology"/>
<dbReference type="InterPro" id="IPR001087">
    <property type="entry name" value="GDSL"/>
</dbReference>
<evidence type="ECO:0000313" key="4">
    <source>
        <dbReference type="Proteomes" id="UP000252415"/>
    </source>
</evidence>
<dbReference type="CDD" id="cd01821">
    <property type="entry name" value="Rhamnogalacturan_acetylesterase_like"/>
    <property type="match status" value="1"/>
</dbReference>
<dbReference type="SUPFAM" id="SSF52266">
    <property type="entry name" value="SGNH hydrolase"/>
    <property type="match status" value="1"/>
</dbReference>
<name>A0A368VWZ0_9BACL</name>
<accession>A0A368VWZ0</accession>
<protein>
    <submittedName>
        <fullName evidence="3">Lysophospholipase L1-like esterase</fullName>
    </submittedName>
</protein>
<dbReference type="Gene3D" id="3.40.50.1110">
    <property type="entry name" value="SGNH hydrolase"/>
    <property type="match status" value="1"/>
</dbReference>
<dbReference type="InterPro" id="IPR036514">
    <property type="entry name" value="SGNH_hydro_sf"/>
</dbReference>
<evidence type="ECO:0000256" key="1">
    <source>
        <dbReference type="ARBA" id="ARBA00008668"/>
    </source>
</evidence>
<comment type="similarity">
    <text evidence="1">Belongs to the 'GDSL' lipolytic enzyme family.</text>
</comment>
<dbReference type="PANTHER" id="PTHR43695:SF1">
    <property type="entry name" value="RHAMNOGALACTURONAN ACETYLESTERASE"/>
    <property type="match status" value="1"/>
</dbReference>